<evidence type="ECO:0000256" key="1">
    <source>
        <dbReference type="ARBA" id="ARBA00023015"/>
    </source>
</evidence>
<dbReference type="EMBL" id="BAABBV010000001">
    <property type="protein sequence ID" value="GAA4163183.1"/>
    <property type="molecule type" value="Genomic_DNA"/>
</dbReference>
<feature type="domain" description="HTH marR-type" evidence="4">
    <location>
        <begin position="7"/>
        <end position="139"/>
    </location>
</feature>
<sequence length="143" mass="15977">MGPVTEELDLDAQLRIAVGRLNRRIRAEKASDDLSDGQFSVLALLYREGPHTVGQLADAEHVTPPSMNRRVNSLEAGGYVARESSPDDGRKVVVRVTPAGAAFVAETRRRREQWLGKRTRELTDAQRETLRQASVIMRELADR</sequence>
<organism evidence="5 6">
    <name type="scientific">Gryllotalpicola daejeonensis</name>
    <dbReference type="NCBI Taxonomy" id="993087"/>
    <lineage>
        <taxon>Bacteria</taxon>
        <taxon>Bacillati</taxon>
        <taxon>Actinomycetota</taxon>
        <taxon>Actinomycetes</taxon>
        <taxon>Micrococcales</taxon>
        <taxon>Microbacteriaceae</taxon>
        <taxon>Gryllotalpicola</taxon>
    </lineage>
</organism>
<evidence type="ECO:0000313" key="6">
    <source>
        <dbReference type="Proteomes" id="UP001415169"/>
    </source>
</evidence>
<dbReference type="Gene3D" id="1.10.10.10">
    <property type="entry name" value="Winged helix-like DNA-binding domain superfamily/Winged helix DNA-binding domain"/>
    <property type="match status" value="1"/>
</dbReference>
<evidence type="ECO:0000313" key="5">
    <source>
        <dbReference type="EMBL" id="GAA4163183.1"/>
    </source>
</evidence>
<dbReference type="InterPro" id="IPR036388">
    <property type="entry name" value="WH-like_DNA-bd_sf"/>
</dbReference>
<reference evidence="5" key="1">
    <citation type="journal article" date="2014" name="Int. J. Syst. Evol. Microbiol.">
        <title>Complete genome of a new Firmicutes species belonging to the dominant human colonic microbiota ('Ruminococcus bicirculans') reveals two chromosomes and a selective capacity to utilize plant glucans.</title>
        <authorList>
            <consortium name="NISC Comparative Sequencing Program"/>
            <person name="Wegmann U."/>
            <person name="Louis P."/>
            <person name="Goesmann A."/>
            <person name="Henrissat B."/>
            <person name="Duncan S.H."/>
            <person name="Flint H.J."/>
        </authorList>
    </citation>
    <scope>NUCLEOTIDE SEQUENCE</scope>
    <source>
        <strain evidence="5">JCM 17590</strain>
    </source>
</reference>
<dbReference type="PANTHER" id="PTHR39515">
    <property type="entry name" value="CONSERVED PROTEIN"/>
    <property type="match status" value="1"/>
</dbReference>
<evidence type="ECO:0000256" key="2">
    <source>
        <dbReference type="ARBA" id="ARBA00023125"/>
    </source>
</evidence>
<keyword evidence="3" id="KW-0804">Transcription</keyword>
<dbReference type="InterPro" id="IPR052526">
    <property type="entry name" value="HTH-type_Bedaq_tolerance"/>
</dbReference>
<dbReference type="SMART" id="SM00347">
    <property type="entry name" value="HTH_MARR"/>
    <property type="match status" value="1"/>
</dbReference>
<dbReference type="Pfam" id="PF01047">
    <property type="entry name" value="MarR"/>
    <property type="match status" value="1"/>
</dbReference>
<evidence type="ECO:0000259" key="4">
    <source>
        <dbReference type="PROSITE" id="PS50995"/>
    </source>
</evidence>
<name>A0ABP7ZLL9_9MICO</name>
<accession>A0ABP7ZLL9</accession>
<evidence type="ECO:0000256" key="3">
    <source>
        <dbReference type="ARBA" id="ARBA00023163"/>
    </source>
</evidence>
<keyword evidence="2" id="KW-0238">DNA-binding</keyword>
<keyword evidence="1" id="KW-0805">Transcription regulation</keyword>
<reference evidence="5" key="2">
    <citation type="submission" date="2023-12" db="EMBL/GenBank/DDBJ databases">
        <authorList>
            <person name="Sun Q."/>
            <person name="Inoue M."/>
        </authorList>
    </citation>
    <scope>NUCLEOTIDE SEQUENCE</scope>
    <source>
        <strain evidence="5">JCM 17590</strain>
    </source>
</reference>
<proteinExistence type="predicted"/>
<dbReference type="SUPFAM" id="SSF46785">
    <property type="entry name" value="Winged helix' DNA-binding domain"/>
    <property type="match status" value="1"/>
</dbReference>
<dbReference type="PROSITE" id="PS01117">
    <property type="entry name" value="HTH_MARR_1"/>
    <property type="match status" value="1"/>
</dbReference>
<keyword evidence="6" id="KW-1185">Reference proteome</keyword>
<dbReference type="InterPro" id="IPR036390">
    <property type="entry name" value="WH_DNA-bd_sf"/>
</dbReference>
<dbReference type="InterPro" id="IPR000835">
    <property type="entry name" value="HTH_MarR-typ"/>
</dbReference>
<protein>
    <submittedName>
        <fullName evidence="5">MarR family transcriptional regulator</fullName>
    </submittedName>
</protein>
<comment type="caution">
    <text evidence="5">The sequence shown here is derived from an EMBL/GenBank/DDBJ whole genome shotgun (WGS) entry which is preliminary data.</text>
</comment>
<dbReference type="PROSITE" id="PS50995">
    <property type="entry name" value="HTH_MARR_2"/>
    <property type="match status" value="1"/>
</dbReference>
<dbReference type="PANTHER" id="PTHR39515:SF2">
    <property type="entry name" value="HTH-TYPE TRANSCRIPTIONAL REGULATOR RV0880"/>
    <property type="match status" value="1"/>
</dbReference>
<gene>
    <name evidence="5" type="ORF">GCM10022286_23290</name>
</gene>
<dbReference type="InterPro" id="IPR023187">
    <property type="entry name" value="Tscrpt_reg_MarR-type_CS"/>
</dbReference>
<dbReference type="Proteomes" id="UP001415169">
    <property type="component" value="Unassembled WGS sequence"/>
</dbReference>